<accession>A0ACB6R4Y6</accession>
<sequence>MATKLKMSGSWSIPIFYQLHTLFLFTRSDIKTVIIPQMLFALSSALTSGFKTVSTPTPPPISVIPSILKAILWLWTTLLVENIANQRLPFSILEDSRNKPWRPLPSSRLTASTSQNWLIHLIPLAIAVGATANAYRETATLFVLVWMYNDVDGANKSIWWRNALTAGGLGCFSAGVTAITSGPVEYSPSSGPFLWVVLTALAVFTTVHAQDFPDMVGDAARGRETVPLLYGEKTARISLAVGVLLWSFVCPAFWDLPVRWFAPTVGLGMLLVCLSAFRWDEESNEWIWKAWCLWIGTIYLLPLMNLVAVVHS</sequence>
<keyword evidence="2" id="KW-1185">Reference proteome</keyword>
<gene>
    <name evidence="1" type="ORF">BDR25DRAFT_323911</name>
</gene>
<protein>
    <submittedName>
        <fullName evidence="1">Uncharacterized protein</fullName>
    </submittedName>
</protein>
<name>A0ACB6R4Y6_9PLEO</name>
<reference evidence="1" key="1">
    <citation type="journal article" date="2020" name="Stud. Mycol.">
        <title>101 Dothideomycetes genomes: a test case for predicting lifestyles and emergence of pathogens.</title>
        <authorList>
            <person name="Haridas S."/>
            <person name="Albert R."/>
            <person name="Binder M."/>
            <person name="Bloem J."/>
            <person name="Labutti K."/>
            <person name="Salamov A."/>
            <person name="Andreopoulos B."/>
            <person name="Baker S."/>
            <person name="Barry K."/>
            <person name="Bills G."/>
            <person name="Bluhm B."/>
            <person name="Cannon C."/>
            <person name="Castanera R."/>
            <person name="Culley D."/>
            <person name="Daum C."/>
            <person name="Ezra D."/>
            <person name="Gonzalez J."/>
            <person name="Henrissat B."/>
            <person name="Kuo A."/>
            <person name="Liang C."/>
            <person name="Lipzen A."/>
            <person name="Lutzoni F."/>
            <person name="Magnuson J."/>
            <person name="Mondo S."/>
            <person name="Nolan M."/>
            <person name="Ohm R."/>
            <person name="Pangilinan J."/>
            <person name="Park H.-J."/>
            <person name="Ramirez L."/>
            <person name="Alfaro M."/>
            <person name="Sun H."/>
            <person name="Tritt A."/>
            <person name="Yoshinaga Y."/>
            <person name="Zwiers L.-H."/>
            <person name="Turgeon B."/>
            <person name="Goodwin S."/>
            <person name="Spatafora J."/>
            <person name="Crous P."/>
            <person name="Grigoriev I."/>
        </authorList>
    </citation>
    <scope>NUCLEOTIDE SEQUENCE</scope>
    <source>
        <strain evidence="1">ATCC 200398</strain>
    </source>
</reference>
<evidence type="ECO:0000313" key="1">
    <source>
        <dbReference type="EMBL" id="KAF2473362.1"/>
    </source>
</evidence>
<dbReference type="EMBL" id="MU003500">
    <property type="protein sequence ID" value="KAF2473362.1"/>
    <property type="molecule type" value="Genomic_DNA"/>
</dbReference>
<evidence type="ECO:0000313" key="2">
    <source>
        <dbReference type="Proteomes" id="UP000799755"/>
    </source>
</evidence>
<comment type="caution">
    <text evidence="1">The sequence shown here is derived from an EMBL/GenBank/DDBJ whole genome shotgun (WGS) entry which is preliminary data.</text>
</comment>
<dbReference type="Proteomes" id="UP000799755">
    <property type="component" value="Unassembled WGS sequence"/>
</dbReference>
<organism evidence="1 2">
    <name type="scientific">Lindgomyces ingoldianus</name>
    <dbReference type="NCBI Taxonomy" id="673940"/>
    <lineage>
        <taxon>Eukaryota</taxon>
        <taxon>Fungi</taxon>
        <taxon>Dikarya</taxon>
        <taxon>Ascomycota</taxon>
        <taxon>Pezizomycotina</taxon>
        <taxon>Dothideomycetes</taxon>
        <taxon>Pleosporomycetidae</taxon>
        <taxon>Pleosporales</taxon>
        <taxon>Lindgomycetaceae</taxon>
        <taxon>Lindgomyces</taxon>
    </lineage>
</organism>
<proteinExistence type="predicted"/>